<feature type="signal peptide" evidence="1">
    <location>
        <begin position="1"/>
        <end position="23"/>
    </location>
</feature>
<evidence type="ECO:0000256" key="1">
    <source>
        <dbReference type="SAM" id="SignalP"/>
    </source>
</evidence>
<dbReference type="InterPro" id="IPR011105">
    <property type="entry name" value="Cell_wall_hydrolase_SleB"/>
</dbReference>
<dbReference type="EMBL" id="JAHGAW010000011">
    <property type="protein sequence ID" value="MBT2188596.1"/>
    <property type="molecule type" value="Genomic_DNA"/>
</dbReference>
<protein>
    <submittedName>
        <fullName evidence="3">Cell wall hydrolase</fullName>
    </submittedName>
</protein>
<comment type="caution">
    <text evidence="3">The sequence shown here is derived from an EMBL/GenBank/DDBJ whole genome shotgun (WGS) entry which is preliminary data.</text>
</comment>
<evidence type="ECO:0000313" key="4">
    <source>
        <dbReference type="Proteomes" id="UP001138757"/>
    </source>
</evidence>
<evidence type="ECO:0000313" key="3">
    <source>
        <dbReference type="EMBL" id="MBT2188596.1"/>
    </source>
</evidence>
<organism evidence="3 4">
    <name type="scientific">Sphingobium nicotianae</name>
    <dbReference type="NCBI Taxonomy" id="2782607"/>
    <lineage>
        <taxon>Bacteria</taxon>
        <taxon>Pseudomonadati</taxon>
        <taxon>Pseudomonadota</taxon>
        <taxon>Alphaproteobacteria</taxon>
        <taxon>Sphingomonadales</taxon>
        <taxon>Sphingomonadaceae</taxon>
        <taxon>Sphingobium</taxon>
    </lineage>
</organism>
<dbReference type="RefSeq" id="WP_214624838.1">
    <property type="nucleotide sequence ID" value="NZ_JAHGAW010000011.1"/>
</dbReference>
<gene>
    <name evidence="3" type="ORF">KK488_16695</name>
</gene>
<dbReference type="GO" id="GO:0016787">
    <property type="term" value="F:hydrolase activity"/>
    <property type="evidence" value="ECO:0007669"/>
    <property type="project" value="UniProtKB-KW"/>
</dbReference>
<feature type="domain" description="Cell wall hydrolase SleB" evidence="2">
    <location>
        <begin position="109"/>
        <end position="210"/>
    </location>
</feature>
<sequence>MPKNIVVAALAAFGMLSSTFALAEVTTDIATPTENSLEAPVIIADASVALEDAVEPGKESNFVQPTPRPSTADGVDTLAELVAESGGRSELDAEANCLASAIYYEARSESLSGQLAVAHVVIQRARSGRFPSSLCGVVTQPGQFSFVRSGHLPAAPVNSGQWKTATAIARIAQQGSWQNPVKGALYFHAANVAPGWAKERVTRIGGHVFYR</sequence>
<dbReference type="Gene3D" id="1.10.10.2520">
    <property type="entry name" value="Cell wall hydrolase SleB, domain 1"/>
    <property type="match status" value="1"/>
</dbReference>
<proteinExistence type="predicted"/>
<dbReference type="AlphaFoldDB" id="A0A9X1ISH4"/>
<keyword evidence="1" id="KW-0732">Signal</keyword>
<name>A0A9X1ISH4_9SPHN</name>
<keyword evidence="4" id="KW-1185">Reference proteome</keyword>
<accession>A0A9X1ISH4</accession>
<dbReference type="Pfam" id="PF07486">
    <property type="entry name" value="Hydrolase_2"/>
    <property type="match status" value="1"/>
</dbReference>
<evidence type="ECO:0000259" key="2">
    <source>
        <dbReference type="Pfam" id="PF07486"/>
    </source>
</evidence>
<dbReference type="InterPro" id="IPR042047">
    <property type="entry name" value="SleB_dom1"/>
</dbReference>
<reference evidence="3" key="1">
    <citation type="submission" date="2021-05" db="EMBL/GenBank/DDBJ databases">
        <title>Genome of Sphingobium sp. strain.</title>
        <authorList>
            <person name="Fan R."/>
        </authorList>
    </citation>
    <scope>NUCLEOTIDE SEQUENCE</scope>
    <source>
        <strain evidence="3">H33</strain>
    </source>
</reference>
<feature type="chain" id="PRO_5040906943" evidence="1">
    <location>
        <begin position="24"/>
        <end position="211"/>
    </location>
</feature>
<dbReference type="Proteomes" id="UP001138757">
    <property type="component" value="Unassembled WGS sequence"/>
</dbReference>
<keyword evidence="3" id="KW-0378">Hydrolase</keyword>